<dbReference type="EMBL" id="NKQK01000006">
    <property type="protein sequence ID" value="PSS29046.1"/>
    <property type="molecule type" value="Genomic_DNA"/>
</dbReference>
<dbReference type="InParanoid" id="A0A2R6RG85"/>
<evidence type="ECO:0000313" key="8">
    <source>
        <dbReference type="EMBL" id="PSS29046.1"/>
    </source>
</evidence>
<dbReference type="SUPFAM" id="SSF52058">
    <property type="entry name" value="L domain-like"/>
    <property type="match status" value="1"/>
</dbReference>
<reference evidence="9" key="2">
    <citation type="journal article" date="2018" name="BMC Genomics">
        <title>A manually annotated Actinidia chinensis var. chinensis (kiwifruit) genome highlights the challenges associated with draft genomes and gene prediction in plants.</title>
        <authorList>
            <person name="Pilkington S.M."/>
            <person name="Crowhurst R."/>
            <person name="Hilario E."/>
            <person name="Nardozza S."/>
            <person name="Fraser L."/>
            <person name="Peng Y."/>
            <person name="Gunaseelan K."/>
            <person name="Simpson R."/>
            <person name="Tahir J."/>
            <person name="Deroles S.C."/>
            <person name="Templeton K."/>
            <person name="Luo Z."/>
            <person name="Davy M."/>
            <person name="Cheng C."/>
            <person name="McNeilage M."/>
            <person name="Scaglione D."/>
            <person name="Liu Y."/>
            <person name="Zhang Q."/>
            <person name="Datson P."/>
            <person name="De Silva N."/>
            <person name="Gardiner S.E."/>
            <person name="Bassett H."/>
            <person name="Chagne D."/>
            <person name="McCallum J."/>
            <person name="Dzierzon H."/>
            <person name="Deng C."/>
            <person name="Wang Y.Y."/>
            <person name="Barron L."/>
            <person name="Manako K."/>
            <person name="Bowen J."/>
            <person name="Foster T.M."/>
            <person name="Erridge Z.A."/>
            <person name="Tiffin H."/>
            <person name="Waite C.N."/>
            <person name="Davies K.M."/>
            <person name="Grierson E.P."/>
            <person name="Laing W.A."/>
            <person name="Kirk R."/>
            <person name="Chen X."/>
            <person name="Wood M."/>
            <person name="Montefiori M."/>
            <person name="Brummell D.A."/>
            <person name="Schwinn K.E."/>
            <person name="Catanach A."/>
            <person name="Fullerton C."/>
            <person name="Li D."/>
            <person name="Meiyalaghan S."/>
            <person name="Nieuwenhuizen N."/>
            <person name="Read N."/>
            <person name="Prakash R."/>
            <person name="Hunter D."/>
            <person name="Zhang H."/>
            <person name="McKenzie M."/>
            <person name="Knabel M."/>
            <person name="Harris A."/>
            <person name="Allan A.C."/>
            <person name="Gleave A."/>
            <person name="Chen A."/>
            <person name="Janssen B.J."/>
            <person name="Plunkett B."/>
            <person name="Ampomah-Dwamena C."/>
            <person name="Voogd C."/>
            <person name="Leif D."/>
            <person name="Lafferty D."/>
            <person name="Souleyre E.J.F."/>
            <person name="Varkonyi-Gasic E."/>
            <person name="Gambi F."/>
            <person name="Hanley J."/>
            <person name="Yao J.L."/>
            <person name="Cheung J."/>
            <person name="David K.M."/>
            <person name="Warren B."/>
            <person name="Marsh K."/>
            <person name="Snowden K.C."/>
            <person name="Lin-Wang K."/>
            <person name="Brian L."/>
            <person name="Martinez-Sanchez M."/>
            <person name="Wang M."/>
            <person name="Ileperuma N."/>
            <person name="Macnee N."/>
            <person name="Campin R."/>
            <person name="McAtee P."/>
            <person name="Drummond R.S.M."/>
            <person name="Espley R.V."/>
            <person name="Ireland H.S."/>
            <person name="Wu R."/>
            <person name="Atkinson R.G."/>
            <person name="Karunairetnam S."/>
            <person name="Bulley S."/>
            <person name="Chunkath S."/>
            <person name="Hanley Z."/>
            <person name="Storey R."/>
            <person name="Thrimawithana A.H."/>
            <person name="Thomson S."/>
            <person name="David C."/>
            <person name="Testolin R."/>
            <person name="Huang H."/>
            <person name="Hellens R.P."/>
            <person name="Schaffer R.J."/>
        </authorList>
    </citation>
    <scope>NUCLEOTIDE SEQUENCE [LARGE SCALE GENOMIC DNA]</scope>
    <source>
        <strain evidence="9">cv. Red5</strain>
    </source>
</reference>
<evidence type="ECO:0000256" key="4">
    <source>
        <dbReference type="ARBA" id="ARBA00022737"/>
    </source>
</evidence>
<evidence type="ECO:0000256" key="3">
    <source>
        <dbReference type="ARBA" id="ARBA00022729"/>
    </source>
</evidence>
<name>A0A2R6RG85_ACTCC</name>
<keyword evidence="8" id="KW-0675">Receptor</keyword>
<evidence type="ECO:0000259" key="7">
    <source>
        <dbReference type="Pfam" id="PF08263"/>
    </source>
</evidence>
<reference evidence="8 9" key="1">
    <citation type="submission" date="2017-07" db="EMBL/GenBank/DDBJ databases">
        <title>An improved, manually edited Actinidia chinensis var. chinensis (kiwifruit) genome highlights the challenges associated with draft genomes and gene prediction in plants.</title>
        <authorList>
            <person name="Pilkington S."/>
            <person name="Crowhurst R."/>
            <person name="Hilario E."/>
            <person name="Nardozza S."/>
            <person name="Fraser L."/>
            <person name="Peng Y."/>
            <person name="Gunaseelan K."/>
            <person name="Simpson R."/>
            <person name="Tahir J."/>
            <person name="Deroles S."/>
            <person name="Templeton K."/>
            <person name="Luo Z."/>
            <person name="Davy M."/>
            <person name="Cheng C."/>
            <person name="Mcneilage M."/>
            <person name="Scaglione D."/>
            <person name="Liu Y."/>
            <person name="Zhang Q."/>
            <person name="Datson P."/>
            <person name="De Silva N."/>
            <person name="Gardiner S."/>
            <person name="Bassett H."/>
            <person name="Chagne D."/>
            <person name="Mccallum J."/>
            <person name="Dzierzon H."/>
            <person name="Deng C."/>
            <person name="Wang Y.-Y."/>
            <person name="Barron N."/>
            <person name="Manako K."/>
            <person name="Bowen J."/>
            <person name="Foster T."/>
            <person name="Erridge Z."/>
            <person name="Tiffin H."/>
            <person name="Waite C."/>
            <person name="Davies K."/>
            <person name="Grierson E."/>
            <person name="Laing W."/>
            <person name="Kirk R."/>
            <person name="Chen X."/>
            <person name="Wood M."/>
            <person name="Montefiori M."/>
            <person name="Brummell D."/>
            <person name="Schwinn K."/>
            <person name="Catanach A."/>
            <person name="Fullerton C."/>
            <person name="Li D."/>
            <person name="Meiyalaghan S."/>
            <person name="Nieuwenhuizen N."/>
            <person name="Read N."/>
            <person name="Prakash R."/>
            <person name="Hunter D."/>
            <person name="Zhang H."/>
            <person name="Mckenzie M."/>
            <person name="Knabel M."/>
            <person name="Harris A."/>
            <person name="Allan A."/>
            <person name="Chen A."/>
            <person name="Janssen B."/>
            <person name="Plunkett B."/>
            <person name="Dwamena C."/>
            <person name="Voogd C."/>
            <person name="Leif D."/>
            <person name="Lafferty D."/>
            <person name="Souleyre E."/>
            <person name="Varkonyi-Gasic E."/>
            <person name="Gambi F."/>
            <person name="Hanley J."/>
            <person name="Yao J.-L."/>
            <person name="Cheung J."/>
            <person name="David K."/>
            <person name="Warren B."/>
            <person name="Marsh K."/>
            <person name="Snowden K."/>
            <person name="Lin-Wang K."/>
            <person name="Brian L."/>
            <person name="Martinez-Sanchez M."/>
            <person name="Wang M."/>
            <person name="Ileperuma N."/>
            <person name="Macnee N."/>
            <person name="Campin R."/>
            <person name="Mcatee P."/>
            <person name="Drummond R."/>
            <person name="Espley R."/>
            <person name="Ireland H."/>
            <person name="Wu R."/>
            <person name="Atkinson R."/>
            <person name="Karunairetnam S."/>
            <person name="Bulley S."/>
            <person name="Chunkath S."/>
            <person name="Hanley Z."/>
            <person name="Storey R."/>
            <person name="Thrimawithana A."/>
            <person name="Thomson S."/>
            <person name="David C."/>
            <person name="Testolin R."/>
        </authorList>
    </citation>
    <scope>NUCLEOTIDE SEQUENCE [LARGE SCALE GENOMIC DNA]</scope>
    <source>
        <strain evidence="9">cv. Red5</strain>
        <tissue evidence="8">Young leaf</tissue>
    </source>
</reference>
<accession>A0A2R6RG85</accession>
<sequence>MELLSWVLLLLFFWVAVVRSSDSLLSPKGVNYEVAALMSMKSKMRNEHHVLDGWDIDSVDPCTWSTVGCSPEGFVIALEMANVGLSGTLSPSVGNLSHLHPMLLQNNQLSGPVPSEIGKLSELETLDLSGNQFTCEIPSFFGFLTHLNYSRLSRNKLSGQIPRPVANLTELQGTAFSVLHYQRKIAWVLQNLSMRHIHIGK</sequence>
<dbReference type="GO" id="GO:0016020">
    <property type="term" value="C:membrane"/>
    <property type="evidence" value="ECO:0007669"/>
    <property type="project" value="UniProtKB-SubCell"/>
</dbReference>
<proteinExistence type="predicted"/>
<keyword evidence="3 6" id="KW-0732">Signal</keyword>
<dbReference type="Pfam" id="PF00560">
    <property type="entry name" value="LRR_1"/>
    <property type="match status" value="1"/>
</dbReference>
<protein>
    <submittedName>
        <fullName evidence="8">LRR receptor-like serine/threonine-protein kinase</fullName>
    </submittedName>
</protein>
<dbReference type="OrthoDB" id="1056777at2759"/>
<evidence type="ECO:0000256" key="6">
    <source>
        <dbReference type="SAM" id="SignalP"/>
    </source>
</evidence>
<gene>
    <name evidence="8" type="ORF">CEY00_Acc06543</name>
</gene>
<comment type="caution">
    <text evidence="8">The sequence shown here is derived from an EMBL/GenBank/DDBJ whole genome shotgun (WGS) entry which is preliminary data.</text>
</comment>
<dbReference type="Proteomes" id="UP000241394">
    <property type="component" value="Chromosome LG6"/>
</dbReference>
<organism evidence="8 9">
    <name type="scientific">Actinidia chinensis var. chinensis</name>
    <name type="common">Chinese soft-hair kiwi</name>
    <dbReference type="NCBI Taxonomy" id="1590841"/>
    <lineage>
        <taxon>Eukaryota</taxon>
        <taxon>Viridiplantae</taxon>
        <taxon>Streptophyta</taxon>
        <taxon>Embryophyta</taxon>
        <taxon>Tracheophyta</taxon>
        <taxon>Spermatophyta</taxon>
        <taxon>Magnoliopsida</taxon>
        <taxon>eudicotyledons</taxon>
        <taxon>Gunneridae</taxon>
        <taxon>Pentapetalae</taxon>
        <taxon>asterids</taxon>
        <taxon>Ericales</taxon>
        <taxon>Actinidiaceae</taxon>
        <taxon>Actinidia</taxon>
    </lineage>
</organism>
<evidence type="ECO:0000256" key="5">
    <source>
        <dbReference type="ARBA" id="ARBA00023136"/>
    </source>
</evidence>
<keyword evidence="8" id="KW-0418">Kinase</keyword>
<dbReference type="Pfam" id="PF08263">
    <property type="entry name" value="LRRNT_2"/>
    <property type="match status" value="1"/>
</dbReference>
<keyword evidence="2" id="KW-0433">Leucine-rich repeat</keyword>
<dbReference type="PANTHER" id="PTHR47988">
    <property type="entry name" value="SOMATIC EMBRYOGENESIS RECEPTOR KINASE 1"/>
    <property type="match status" value="1"/>
</dbReference>
<feature type="chain" id="PRO_5015349463" evidence="6">
    <location>
        <begin position="21"/>
        <end position="201"/>
    </location>
</feature>
<dbReference type="OMA" id="PLICEQD"/>
<dbReference type="FunFam" id="3.80.10.10:FF:000400">
    <property type="entry name" value="Nuclear pore complex protein NUP107"/>
    <property type="match status" value="1"/>
</dbReference>
<dbReference type="InterPro" id="IPR032675">
    <property type="entry name" value="LRR_dom_sf"/>
</dbReference>
<dbReference type="GO" id="GO:0016301">
    <property type="term" value="F:kinase activity"/>
    <property type="evidence" value="ECO:0007669"/>
    <property type="project" value="UniProtKB-KW"/>
</dbReference>
<dbReference type="Gramene" id="PSS29046">
    <property type="protein sequence ID" value="PSS29046"/>
    <property type="gene ID" value="CEY00_Acc06543"/>
</dbReference>
<comment type="subcellular location">
    <subcellularLocation>
        <location evidence="1">Membrane</location>
    </subcellularLocation>
</comment>
<feature type="signal peptide" evidence="6">
    <location>
        <begin position="1"/>
        <end position="20"/>
    </location>
</feature>
<dbReference type="AlphaFoldDB" id="A0A2R6RG85"/>
<keyword evidence="5" id="KW-0472">Membrane</keyword>
<evidence type="ECO:0000313" key="9">
    <source>
        <dbReference type="Proteomes" id="UP000241394"/>
    </source>
</evidence>
<evidence type="ECO:0000256" key="2">
    <source>
        <dbReference type="ARBA" id="ARBA00022614"/>
    </source>
</evidence>
<feature type="domain" description="Leucine-rich repeat-containing N-terminal plant-type" evidence="7">
    <location>
        <begin position="31"/>
        <end position="70"/>
    </location>
</feature>
<keyword evidence="9" id="KW-1185">Reference proteome</keyword>
<dbReference type="InterPro" id="IPR001611">
    <property type="entry name" value="Leu-rich_rpt"/>
</dbReference>
<evidence type="ECO:0000256" key="1">
    <source>
        <dbReference type="ARBA" id="ARBA00004370"/>
    </source>
</evidence>
<keyword evidence="8" id="KW-0808">Transferase</keyword>
<dbReference type="STRING" id="1590841.A0A2R6RG85"/>
<dbReference type="InterPro" id="IPR013210">
    <property type="entry name" value="LRR_N_plant-typ"/>
</dbReference>
<keyword evidence="4" id="KW-0677">Repeat</keyword>
<dbReference type="Gene3D" id="3.80.10.10">
    <property type="entry name" value="Ribonuclease Inhibitor"/>
    <property type="match status" value="1"/>
</dbReference>